<name>A0A7J6SJ65_PEROL</name>
<keyword evidence="2" id="KW-1185">Reference proteome</keyword>
<comment type="caution">
    <text evidence="1">The sequence shown here is derived from an EMBL/GenBank/DDBJ whole genome shotgun (WGS) entry which is preliminary data.</text>
</comment>
<dbReference type="EMBL" id="JABANO010017717">
    <property type="protein sequence ID" value="KAF4732984.1"/>
    <property type="molecule type" value="Genomic_DNA"/>
</dbReference>
<protein>
    <submittedName>
        <fullName evidence="1">Uncharacterized protein</fullName>
    </submittedName>
</protein>
<evidence type="ECO:0000313" key="1">
    <source>
        <dbReference type="EMBL" id="KAF4732984.1"/>
    </source>
</evidence>
<organism evidence="1 2">
    <name type="scientific">Perkinsus olseni</name>
    <name type="common">Perkinsus atlanticus</name>
    <dbReference type="NCBI Taxonomy" id="32597"/>
    <lineage>
        <taxon>Eukaryota</taxon>
        <taxon>Sar</taxon>
        <taxon>Alveolata</taxon>
        <taxon>Perkinsozoa</taxon>
        <taxon>Perkinsea</taxon>
        <taxon>Perkinsida</taxon>
        <taxon>Perkinsidae</taxon>
        <taxon>Perkinsus</taxon>
    </lineage>
</organism>
<gene>
    <name evidence="1" type="ORF">FOZ63_010942</name>
</gene>
<evidence type="ECO:0000313" key="2">
    <source>
        <dbReference type="Proteomes" id="UP000553632"/>
    </source>
</evidence>
<sequence>MTGEVNSQGVKPRFIGFRLESNLPGSDKGEYGTFELQWALPEGGANSQAVNVSGTGQVQLSVGTDEVFMRLALGSPYITTTEDGVTAVNISCHVLAYFNEAAPWTANVATPWYYTGGRANTFAIALHSPVVESRAEAFNGNFYTTQLHISILQARGNSYQLAASFWADGAYVPWGERELRPFGIYTDIVTGYVYY</sequence>
<dbReference type="AlphaFoldDB" id="A0A7J6SJ65"/>
<proteinExistence type="predicted"/>
<reference evidence="1 2" key="1">
    <citation type="submission" date="2020-04" db="EMBL/GenBank/DDBJ databases">
        <title>Perkinsus olseni comparative genomics.</title>
        <authorList>
            <person name="Bogema D.R."/>
        </authorList>
    </citation>
    <scope>NUCLEOTIDE SEQUENCE [LARGE SCALE GENOMIC DNA]</scope>
    <source>
        <strain evidence="1 2">ATCC PRA-207</strain>
    </source>
</reference>
<dbReference type="Proteomes" id="UP000553632">
    <property type="component" value="Unassembled WGS sequence"/>
</dbReference>
<accession>A0A7J6SJ65</accession>